<feature type="region of interest" description="Disordered" evidence="1">
    <location>
        <begin position="684"/>
        <end position="705"/>
    </location>
</feature>
<dbReference type="AlphaFoldDB" id="A0AA39PYM2"/>
<accession>A0AA39PYM2</accession>
<dbReference type="Proteomes" id="UP001175228">
    <property type="component" value="Unassembled WGS sequence"/>
</dbReference>
<evidence type="ECO:0008006" key="4">
    <source>
        <dbReference type="Google" id="ProtNLM"/>
    </source>
</evidence>
<gene>
    <name evidence="2" type="ORF">EDD18DRAFT_1357816</name>
</gene>
<dbReference type="EMBL" id="JAUEPU010000029">
    <property type="protein sequence ID" value="KAK0492549.1"/>
    <property type="molecule type" value="Genomic_DNA"/>
</dbReference>
<sequence>MNASVNALEDQGGFSTAFVGDDENSTPQRLCRHDENEERVSWPIDSIVHTADDFFCYRVGEEGVLAKHLKDTADVDVIEHRSGWVYFRGEISQRSRKELLDIEGVRVFDDDIIVESIHIEDELDADVDHTIHVVELGDWVTPDLGAYKGDVGCIVATHDWGYDVAFIPRYISSIADDYAQAPLVVATRDEAHTFSGPGLAGAKPLIEDGLQILELSAKSVTIAGNIPVHILQMFASPCAHVDTNKSNSLQALVSRSLWKCPRPQEWIFSVGEEVMVQSSVQGRVIESFHAGLDVYCSYHGKVRRYGWMDIYKTFRVGEFVKILSGDNQGKLGCVQCIDDAVALDILVWPDNTREINVWRNSVASTNSPKAFAALAPDKITDRMYTGETPWQDVNVIVLPSNDRSVTTAHAYKGQVGTVLDVLLKQPGPSGIRVCVRLSRTYRAAGGFAKVWLDYDEVVEESTGLPLRYCLPLRGDQIAFMPSREYRRMGNEQKNVERGKALAQEIAERLRQKSPPPPRSVTPPYAGSNEDSGTGNAWDPSAPEPITRHWCQHPALAQRVLRVNMLGKTQPQNVQMEFTGSGCKIMHLFRTVAEEVLTPWRIIKPVELNVRDFHRWVIIQGPGLGKLVRGIRYVEGSKPTKWWVREVSKRSGEVDEFVGEPLEVVSSDMCVAADGDEDYRKNLSWAQSQRESPVRAPKRRRKDVPR</sequence>
<keyword evidence="3" id="KW-1185">Reference proteome</keyword>
<evidence type="ECO:0000313" key="2">
    <source>
        <dbReference type="EMBL" id="KAK0492549.1"/>
    </source>
</evidence>
<feature type="compositionally biased region" description="Basic residues" evidence="1">
    <location>
        <begin position="695"/>
        <end position="705"/>
    </location>
</feature>
<comment type="caution">
    <text evidence="2">The sequence shown here is derived from an EMBL/GenBank/DDBJ whole genome shotgun (WGS) entry which is preliminary data.</text>
</comment>
<reference evidence="2" key="1">
    <citation type="submission" date="2023-06" db="EMBL/GenBank/DDBJ databases">
        <authorList>
            <consortium name="Lawrence Berkeley National Laboratory"/>
            <person name="Ahrendt S."/>
            <person name="Sahu N."/>
            <person name="Indic B."/>
            <person name="Wong-Bajracharya J."/>
            <person name="Merenyi Z."/>
            <person name="Ke H.-M."/>
            <person name="Monk M."/>
            <person name="Kocsube S."/>
            <person name="Drula E."/>
            <person name="Lipzen A."/>
            <person name="Balint B."/>
            <person name="Henrissat B."/>
            <person name="Andreopoulos B."/>
            <person name="Martin F.M."/>
            <person name="Harder C.B."/>
            <person name="Rigling D."/>
            <person name="Ford K.L."/>
            <person name="Foster G.D."/>
            <person name="Pangilinan J."/>
            <person name="Papanicolaou A."/>
            <person name="Barry K."/>
            <person name="LaButti K."/>
            <person name="Viragh M."/>
            <person name="Koriabine M."/>
            <person name="Yan M."/>
            <person name="Riley R."/>
            <person name="Champramary S."/>
            <person name="Plett K.L."/>
            <person name="Tsai I.J."/>
            <person name="Slot J."/>
            <person name="Sipos G."/>
            <person name="Plett J."/>
            <person name="Nagy L.G."/>
            <person name="Grigoriev I.V."/>
        </authorList>
    </citation>
    <scope>NUCLEOTIDE SEQUENCE</scope>
    <source>
        <strain evidence="2">HWK02</strain>
    </source>
</reference>
<name>A0AA39PYM2_9AGAR</name>
<dbReference type="SUPFAM" id="SSF50104">
    <property type="entry name" value="Translation proteins SH3-like domain"/>
    <property type="match status" value="1"/>
</dbReference>
<protein>
    <recommendedName>
        <fullName evidence="4">Chromatin elongation factor spt5</fullName>
    </recommendedName>
</protein>
<evidence type="ECO:0000256" key="1">
    <source>
        <dbReference type="SAM" id="MobiDB-lite"/>
    </source>
</evidence>
<feature type="region of interest" description="Disordered" evidence="1">
    <location>
        <begin position="507"/>
        <end position="543"/>
    </location>
</feature>
<organism evidence="2 3">
    <name type="scientific">Armillaria luteobubalina</name>
    <dbReference type="NCBI Taxonomy" id="153913"/>
    <lineage>
        <taxon>Eukaryota</taxon>
        <taxon>Fungi</taxon>
        <taxon>Dikarya</taxon>
        <taxon>Basidiomycota</taxon>
        <taxon>Agaricomycotina</taxon>
        <taxon>Agaricomycetes</taxon>
        <taxon>Agaricomycetidae</taxon>
        <taxon>Agaricales</taxon>
        <taxon>Marasmiineae</taxon>
        <taxon>Physalacriaceae</taxon>
        <taxon>Armillaria</taxon>
    </lineage>
</organism>
<dbReference type="InterPro" id="IPR008991">
    <property type="entry name" value="Translation_prot_SH3-like_sf"/>
</dbReference>
<evidence type="ECO:0000313" key="3">
    <source>
        <dbReference type="Proteomes" id="UP001175228"/>
    </source>
</evidence>
<proteinExistence type="predicted"/>